<organism evidence="1 2">
    <name type="scientific">Peribacillus simplex</name>
    <dbReference type="NCBI Taxonomy" id="1478"/>
    <lineage>
        <taxon>Bacteria</taxon>
        <taxon>Bacillati</taxon>
        <taxon>Bacillota</taxon>
        <taxon>Bacilli</taxon>
        <taxon>Bacillales</taxon>
        <taxon>Bacillaceae</taxon>
        <taxon>Peribacillus</taxon>
    </lineage>
</organism>
<gene>
    <name evidence="1" type="ORF">FQP34_02450</name>
</gene>
<evidence type="ECO:0000313" key="2">
    <source>
        <dbReference type="Proteomes" id="UP000317770"/>
    </source>
</evidence>
<accession>A0A8B5Y4U8</accession>
<dbReference type="Proteomes" id="UP000317770">
    <property type="component" value="Unassembled WGS sequence"/>
</dbReference>
<comment type="caution">
    <text evidence="1">The sequence shown here is derived from an EMBL/GenBank/DDBJ whole genome shotgun (WGS) entry which is preliminary data.</text>
</comment>
<sequence length="66" mass="7249">MPIKTLLCSFPFSPYKVSARLDSSIIIGRTAFTEKKKSNKACITDINTPTINLIATKCLNSAFPNI</sequence>
<evidence type="ECO:0000313" key="1">
    <source>
        <dbReference type="EMBL" id="TVX84099.1"/>
    </source>
</evidence>
<name>A0A8B5Y4U8_9BACI</name>
<protein>
    <submittedName>
        <fullName evidence="1">Uncharacterized protein</fullName>
    </submittedName>
</protein>
<dbReference type="EMBL" id="VNKI01000001">
    <property type="protein sequence ID" value="TVX84099.1"/>
    <property type="molecule type" value="Genomic_DNA"/>
</dbReference>
<dbReference type="AlphaFoldDB" id="A0A8B5Y4U8"/>
<proteinExistence type="predicted"/>
<reference evidence="1 2" key="1">
    <citation type="submission" date="2019-07" db="EMBL/GenBank/DDBJ databases">
        <title>Genome assembly of Bacillus simplex strain GGC-P6A.</title>
        <authorList>
            <person name="Jennings M.E."/>
            <person name="Barton H.A."/>
        </authorList>
    </citation>
    <scope>NUCLEOTIDE SEQUENCE [LARGE SCALE GENOMIC DNA]</scope>
    <source>
        <strain evidence="1 2">GGC-P6A</strain>
    </source>
</reference>